<dbReference type="AlphaFoldDB" id="A0A4C1WA59"/>
<name>A0A4C1WA59_EUMVA</name>
<comment type="caution">
    <text evidence="2">The sequence shown here is derived from an EMBL/GenBank/DDBJ whole genome shotgun (WGS) entry which is preliminary data.</text>
</comment>
<reference evidence="2 3" key="1">
    <citation type="journal article" date="2019" name="Commun. Biol.">
        <title>The bagworm genome reveals a unique fibroin gene that provides high tensile strength.</title>
        <authorList>
            <person name="Kono N."/>
            <person name="Nakamura H."/>
            <person name="Ohtoshi R."/>
            <person name="Tomita M."/>
            <person name="Numata K."/>
            <person name="Arakawa K."/>
        </authorList>
    </citation>
    <scope>NUCLEOTIDE SEQUENCE [LARGE SCALE GENOMIC DNA]</scope>
</reference>
<organism evidence="2 3">
    <name type="scientific">Eumeta variegata</name>
    <name type="common">Bagworm moth</name>
    <name type="synonym">Eumeta japonica</name>
    <dbReference type="NCBI Taxonomy" id="151549"/>
    <lineage>
        <taxon>Eukaryota</taxon>
        <taxon>Metazoa</taxon>
        <taxon>Ecdysozoa</taxon>
        <taxon>Arthropoda</taxon>
        <taxon>Hexapoda</taxon>
        <taxon>Insecta</taxon>
        <taxon>Pterygota</taxon>
        <taxon>Neoptera</taxon>
        <taxon>Endopterygota</taxon>
        <taxon>Lepidoptera</taxon>
        <taxon>Glossata</taxon>
        <taxon>Ditrysia</taxon>
        <taxon>Tineoidea</taxon>
        <taxon>Psychidae</taxon>
        <taxon>Oiketicinae</taxon>
        <taxon>Eumeta</taxon>
    </lineage>
</organism>
<dbReference type="EMBL" id="BGZK01000501">
    <property type="protein sequence ID" value="GBP47402.1"/>
    <property type="molecule type" value="Genomic_DNA"/>
</dbReference>
<protein>
    <submittedName>
        <fullName evidence="2">Uncharacterized protein</fullName>
    </submittedName>
</protein>
<gene>
    <name evidence="2" type="ORF">EVAR_84994_1</name>
</gene>
<feature type="compositionally biased region" description="Basic residues" evidence="1">
    <location>
        <begin position="73"/>
        <end position="82"/>
    </location>
</feature>
<evidence type="ECO:0000313" key="3">
    <source>
        <dbReference type="Proteomes" id="UP000299102"/>
    </source>
</evidence>
<keyword evidence="3" id="KW-1185">Reference proteome</keyword>
<feature type="region of interest" description="Disordered" evidence="1">
    <location>
        <begin position="47"/>
        <end position="84"/>
    </location>
</feature>
<sequence length="106" mass="11823">MYRPPDARRCLMTPGGRVVALSMHYKKEKGAFLKSTNAVPTIIRKSPPRQMTSQSLGAPESCDVTRQLTRGERSHRRRRKSIISRTVRIVPSTDGVVDDDGTPFVG</sequence>
<evidence type="ECO:0000256" key="1">
    <source>
        <dbReference type="SAM" id="MobiDB-lite"/>
    </source>
</evidence>
<dbReference type="Proteomes" id="UP000299102">
    <property type="component" value="Unassembled WGS sequence"/>
</dbReference>
<accession>A0A4C1WA59</accession>
<proteinExistence type="predicted"/>
<evidence type="ECO:0000313" key="2">
    <source>
        <dbReference type="EMBL" id="GBP47402.1"/>
    </source>
</evidence>